<dbReference type="SUPFAM" id="SSF52540">
    <property type="entry name" value="P-loop containing nucleoside triphosphate hydrolases"/>
    <property type="match status" value="1"/>
</dbReference>
<dbReference type="InterPro" id="IPR014001">
    <property type="entry name" value="Helicase_ATP-bd"/>
</dbReference>
<accession>A0ABY4TQ27</accession>
<keyword evidence="3" id="KW-0067">ATP-binding</keyword>
<dbReference type="Pfam" id="PF00270">
    <property type="entry name" value="DEAD"/>
    <property type="match status" value="1"/>
</dbReference>
<dbReference type="PANTHER" id="PTHR13710">
    <property type="entry name" value="DNA HELICASE RECQ FAMILY MEMBER"/>
    <property type="match status" value="1"/>
</dbReference>
<organism evidence="10 11">
    <name type="scientific">Peptoniphilus genitalis</name>
    <dbReference type="NCBI Taxonomy" id="3036303"/>
    <lineage>
        <taxon>Bacteria</taxon>
        <taxon>Bacillati</taxon>
        <taxon>Bacillota</taxon>
        <taxon>Tissierellia</taxon>
        <taxon>Tissierellales</taxon>
        <taxon>Peptoniphilaceae</taxon>
        <taxon>Peptoniphilus</taxon>
    </lineage>
</organism>
<dbReference type="Gene3D" id="3.40.50.300">
    <property type="entry name" value="P-loop containing nucleotide triphosphate hydrolases"/>
    <property type="match status" value="2"/>
</dbReference>
<evidence type="ECO:0000256" key="4">
    <source>
        <dbReference type="ARBA" id="ARBA00023125"/>
    </source>
</evidence>
<dbReference type="PANTHER" id="PTHR13710:SF105">
    <property type="entry name" value="ATP-DEPENDENT DNA HELICASE Q1"/>
    <property type="match status" value="1"/>
</dbReference>
<dbReference type="Pfam" id="PF00271">
    <property type="entry name" value="Helicase_C"/>
    <property type="match status" value="1"/>
</dbReference>
<dbReference type="RefSeq" id="WP_250342512.1">
    <property type="nucleotide sequence ID" value="NZ_CP097885.1"/>
</dbReference>
<dbReference type="Proteomes" id="UP001056218">
    <property type="component" value="Chromosome"/>
</dbReference>
<evidence type="ECO:0000256" key="6">
    <source>
        <dbReference type="ARBA" id="ARBA00034617"/>
    </source>
</evidence>
<evidence type="ECO:0000256" key="1">
    <source>
        <dbReference type="ARBA" id="ARBA00005446"/>
    </source>
</evidence>
<protein>
    <recommendedName>
        <fullName evidence="7">DNA 3'-5' helicase</fullName>
        <ecNumber evidence="7">5.6.2.4</ecNumber>
    </recommendedName>
</protein>
<dbReference type="InterPro" id="IPR001650">
    <property type="entry name" value="Helicase_C-like"/>
</dbReference>
<evidence type="ECO:0000256" key="2">
    <source>
        <dbReference type="ARBA" id="ARBA00022741"/>
    </source>
</evidence>
<dbReference type="InterPro" id="IPR011545">
    <property type="entry name" value="DEAD/DEAH_box_helicase_dom"/>
</dbReference>
<dbReference type="CDD" id="cd17920">
    <property type="entry name" value="DEXHc_RecQ"/>
    <property type="match status" value="1"/>
</dbReference>
<evidence type="ECO:0000259" key="9">
    <source>
        <dbReference type="PROSITE" id="PS51194"/>
    </source>
</evidence>
<keyword evidence="10" id="KW-0347">Helicase</keyword>
<keyword evidence="11" id="KW-1185">Reference proteome</keyword>
<comment type="similarity">
    <text evidence="1">Belongs to the helicase family. RecQ subfamily.</text>
</comment>
<name>A0ABY4TQ27_9FIRM</name>
<proteinExistence type="inferred from homology"/>
<evidence type="ECO:0000256" key="7">
    <source>
        <dbReference type="ARBA" id="ARBA00034808"/>
    </source>
</evidence>
<dbReference type="SMART" id="SM00490">
    <property type="entry name" value="HELICc"/>
    <property type="match status" value="1"/>
</dbReference>
<feature type="domain" description="Helicase C-terminal" evidence="9">
    <location>
        <begin position="550"/>
        <end position="701"/>
    </location>
</feature>
<evidence type="ECO:0000259" key="8">
    <source>
        <dbReference type="PROSITE" id="PS51192"/>
    </source>
</evidence>
<dbReference type="PROSITE" id="PS51192">
    <property type="entry name" value="HELICASE_ATP_BIND_1"/>
    <property type="match status" value="1"/>
</dbReference>
<keyword evidence="10" id="KW-0378">Hydrolase</keyword>
<evidence type="ECO:0000313" key="11">
    <source>
        <dbReference type="Proteomes" id="UP001056218"/>
    </source>
</evidence>
<evidence type="ECO:0000256" key="5">
    <source>
        <dbReference type="ARBA" id="ARBA00023235"/>
    </source>
</evidence>
<dbReference type="SMART" id="SM00487">
    <property type="entry name" value="DEXDc"/>
    <property type="match status" value="1"/>
</dbReference>
<keyword evidence="5" id="KW-0413">Isomerase</keyword>
<dbReference type="EMBL" id="CP097885">
    <property type="protein sequence ID" value="URN42132.1"/>
    <property type="molecule type" value="Genomic_DNA"/>
</dbReference>
<evidence type="ECO:0000256" key="3">
    <source>
        <dbReference type="ARBA" id="ARBA00022840"/>
    </source>
</evidence>
<dbReference type="InterPro" id="IPR027417">
    <property type="entry name" value="P-loop_NTPase"/>
</dbReference>
<reference evidence="10 11" key="1">
    <citation type="submission" date="2022-05" db="EMBL/GenBank/DDBJ databases">
        <title>Identification of Peptoniphilus vaginalis-like Bacteria, Peptoniphilus septimus sp. nov. from Blood Cultures in a Cervical Cancer Patient receiving Chemotherapy: Case and Implications.</title>
        <authorList>
            <person name="Zhan X.-Y."/>
        </authorList>
    </citation>
    <scope>NUCLEOTIDE SEQUENCE [LARGE SCALE GENOMIC DNA]</scope>
    <source>
        <strain evidence="10 11">SAHP1</strain>
    </source>
</reference>
<feature type="domain" description="Helicase ATP-binding" evidence="8">
    <location>
        <begin position="328"/>
        <end position="508"/>
    </location>
</feature>
<dbReference type="PROSITE" id="PS51194">
    <property type="entry name" value="HELICASE_CTER"/>
    <property type="match status" value="1"/>
</dbReference>
<dbReference type="GO" id="GO:0004386">
    <property type="term" value="F:helicase activity"/>
    <property type="evidence" value="ECO:0007669"/>
    <property type="project" value="UniProtKB-KW"/>
</dbReference>
<sequence length="1113" mass="130880">MNSFEKDIREAYESYKVETKTLFIFEGFQYEYLKGLDNKFFDTTYKDIFDINLNYNSKYIFSSTHNALNSKVSKFWMTSEEYSIVESQGDFIKGLFSCIVVKNNIYNKFYPFDDTIKNIKEVYERFFYNVSDEIEKEYEESYEVVSKFYGDILYSKDTNRYYINHSIDYPSNFVIKNLYEDFDVIDNINENYTKNSEDLVIELSEDELVFLDFTEKILKGDIKNNRIAVVIMSNILELPNKYLERASLIQNLFQDKLNIFFARKKLNVCDPEKIKKYENLLNRYWGYEKFRDLDMYENIKSSNKSLVKISQGQIINDIVEQTETALLDDKDKEYRDIFITSSTGSGKSIMFQLPAIYLKEIHKDIKPLVIVISPLIALMEDQVDSLKEKDIDIARTINSNTDGYKRLEILEEINNGDCSILYISPENLQAKTNIKELIGDRRLSLVIIDEAHIVTTWGKSFRADYWYLGIYLQKLRKQYSFPIVTFTATAILGGKEDMYLETRDSLNMINPISYFGKIKRDDIFMVINSSDKDFDGYGREYKRTKQAITLKNMKLWNVRGEKALIYFPTVRDLNDFHSFIKQNDTEIFNLTGRYNGQLNKVERSNVLESFRDNKIKFVLATKAFGMGVDIPDINHVYHYNPSGTVIDYIQEIGRVARDHSLVKYGYAHCDFLKYDFTAVKRLQGMSRINKYELLAVMDKIKTLYENKGFHRNLLISTDDFKYIFAKSRDDSTDSDLDNKVKTALLLIEKDFSSPKKLGYSPFVARPRGVFGKDIILVNENSLKELNKSILKKYIKKEFSYKSNGYNMVYSLDLSKLWEDKFRKLSFPNFKRIIYTRDSEEIDSLTGGAIFKNLVYATIIQVDDFDKNNINDKLYYFNNCLDIFSTFLGSKKRKEIFFTSDDLSYFLRSNLKSINDMESKTIAQTLINACFDYQNLTSYTFISERINQTTAYKITQSYDVFIDFTKQQLKKLIFDNTDVIRKDKGFKKIYTRKNNGILNQKKDTIVLSIAENLNLLSYNIEKGNSPQLYMRINSISPLEKSIGQGEKYQNYILNDIYDKHRLNIAMLTYLFKHEADGDTRKEKVINYTKFFWEKIENYFLGETPEEVKQDYNKI</sequence>
<keyword evidence="2" id="KW-0547">Nucleotide-binding</keyword>
<keyword evidence="4" id="KW-0238">DNA-binding</keyword>
<gene>
    <name evidence="10" type="ORF">M9426_03880</name>
</gene>
<evidence type="ECO:0000313" key="10">
    <source>
        <dbReference type="EMBL" id="URN42132.1"/>
    </source>
</evidence>
<dbReference type="EC" id="5.6.2.4" evidence="7"/>
<comment type="catalytic activity">
    <reaction evidence="6">
        <text>Couples ATP hydrolysis with the unwinding of duplex DNA by translocating in the 3'-5' direction.</text>
        <dbReference type="EC" id="5.6.2.4"/>
    </reaction>
</comment>